<organism evidence="1 2">
    <name type="scientific">Pedobacter changchengzhani</name>
    <dbReference type="NCBI Taxonomy" id="2529274"/>
    <lineage>
        <taxon>Bacteria</taxon>
        <taxon>Pseudomonadati</taxon>
        <taxon>Bacteroidota</taxon>
        <taxon>Sphingobacteriia</taxon>
        <taxon>Sphingobacteriales</taxon>
        <taxon>Sphingobacteriaceae</taxon>
        <taxon>Pedobacter</taxon>
    </lineage>
</organism>
<dbReference type="OrthoDB" id="2386786at2"/>
<dbReference type="AlphaFoldDB" id="A0A4R5MLI9"/>
<gene>
    <name evidence="1" type="ORF">EZJ43_07370</name>
</gene>
<dbReference type="SUPFAM" id="SSF69304">
    <property type="entry name" value="Tricorn protease N-terminal domain"/>
    <property type="match status" value="1"/>
</dbReference>
<dbReference type="EMBL" id="SJCY01000004">
    <property type="protein sequence ID" value="TDG36336.1"/>
    <property type="molecule type" value="Genomic_DNA"/>
</dbReference>
<dbReference type="Proteomes" id="UP000295668">
    <property type="component" value="Unassembled WGS sequence"/>
</dbReference>
<dbReference type="InterPro" id="IPR011042">
    <property type="entry name" value="6-blade_b-propeller_TolB-like"/>
</dbReference>
<evidence type="ECO:0000313" key="2">
    <source>
        <dbReference type="Proteomes" id="UP000295668"/>
    </source>
</evidence>
<sequence length="305" mass="35029">MMKKALPIFFLLACLQACTSKTETRIGIFDISKDDEIIIFTWYYGSGATILRVDIDGKNLQPVSPFSKDSSYVNPKYNEKGTKLLYIGRKNGDVSNSSVYIADADGGNRYLLAKESGIIDEAFFSSCDDLIYYIKSREFGNSSPVARPQPHGSDVYSLNIRTGKSNQITNFDAYGLYRPSEYDCQSMILHMPLKGMIKVPTDGSNKQYDINPINDPRKDTSLYGSPLFSKKNNILFFLAPYEMYTMKMKDRMAKLIIRDDDMINNFRLFNRQKKIIYTNYKENYFYTIDYNGKIIRKIEVDLNAN</sequence>
<keyword evidence="2" id="KW-1185">Reference proteome</keyword>
<evidence type="ECO:0008006" key="3">
    <source>
        <dbReference type="Google" id="ProtNLM"/>
    </source>
</evidence>
<reference evidence="1 2" key="1">
    <citation type="submission" date="2019-02" db="EMBL/GenBank/DDBJ databases">
        <title>Pedobacter sp. nov., a novel speices isolated from soil of pinguins habitat in Antarcitica.</title>
        <authorList>
            <person name="He R.-H."/>
        </authorList>
    </citation>
    <scope>NUCLEOTIDE SEQUENCE [LARGE SCALE GENOMIC DNA]</scope>
    <source>
        <strain evidence="1 2">E01020</strain>
    </source>
</reference>
<protein>
    <recommendedName>
        <fullName evidence="3">DUF5050 domain-containing protein</fullName>
    </recommendedName>
</protein>
<evidence type="ECO:0000313" key="1">
    <source>
        <dbReference type="EMBL" id="TDG36336.1"/>
    </source>
</evidence>
<name>A0A4R5MLI9_9SPHI</name>
<accession>A0A4R5MLI9</accession>
<proteinExistence type="predicted"/>
<dbReference type="Gene3D" id="2.120.10.30">
    <property type="entry name" value="TolB, C-terminal domain"/>
    <property type="match status" value="1"/>
</dbReference>
<comment type="caution">
    <text evidence="1">The sequence shown here is derived from an EMBL/GenBank/DDBJ whole genome shotgun (WGS) entry which is preliminary data.</text>
</comment>